<comment type="caution">
    <text evidence="1">The sequence shown here is derived from an EMBL/GenBank/DDBJ whole genome shotgun (WGS) entry which is preliminary data.</text>
</comment>
<evidence type="ECO:0000313" key="2">
    <source>
        <dbReference type="Proteomes" id="UP001185069"/>
    </source>
</evidence>
<organism evidence="1 2">
    <name type="scientific">Arthrobacter russicus</name>
    <dbReference type="NCBI Taxonomy" id="172040"/>
    <lineage>
        <taxon>Bacteria</taxon>
        <taxon>Bacillati</taxon>
        <taxon>Actinomycetota</taxon>
        <taxon>Actinomycetes</taxon>
        <taxon>Micrococcales</taxon>
        <taxon>Micrococcaceae</taxon>
        <taxon>Arthrobacter</taxon>
    </lineage>
</organism>
<name>A0ABU1JCX0_9MICC</name>
<reference evidence="1 2" key="1">
    <citation type="submission" date="2023-07" db="EMBL/GenBank/DDBJ databases">
        <title>Sequencing the genomes of 1000 actinobacteria strains.</title>
        <authorList>
            <person name="Klenk H.-P."/>
        </authorList>
    </citation>
    <scope>NUCLEOTIDE SEQUENCE [LARGE SCALE GENOMIC DNA]</scope>
    <source>
        <strain evidence="1 2">DSM 14555</strain>
    </source>
</reference>
<dbReference type="EMBL" id="JAVDQF010000001">
    <property type="protein sequence ID" value="MDR6269731.1"/>
    <property type="molecule type" value="Genomic_DNA"/>
</dbReference>
<accession>A0ABU1JCX0</accession>
<keyword evidence="2" id="KW-1185">Reference proteome</keyword>
<dbReference type="Proteomes" id="UP001185069">
    <property type="component" value="Unassembled WGS sequence"/>
</dbReference>
<gene>
    <name evidence="1" type="ORF">JOE69_001969</name>
</gene>
<sequence>MVYVINEFSASAWAVSHEMKGGLKMFYNMNAVDAGKIGHKIAAYQAPTRGILGSR</sequence>
<evidence type="ECO:0000313" key="1">
    <source>
        <dbReference type="EMBL" id="MDR6269731.1"/>
    </source>
</evidence>
<proteinExistence type="predicted"/>
<protein>
    <submittedName>
        <fullName evidence="1">Uncharacterized protein</fullName>
    </submittedName>
</protein>